<feature type="compositionally biased region" description="Low complexity" evidence="1">
    <location>
        <begin position="369"/>
        <end position="383"/>
    </location>
</feature>
<evidence type="ECO:0000256" key="1">
    <source>
        <dbReference type="SAM" id="MobiDB-lite"/>
    </source>
</evidence>
<proteinExistence type="predicted"/>
<evidence type="ECO:0000313" key="3">
    <source>
        <dbReference type="Proteomes" id="UP000832097"/>
    </source>
</evidence>
<keyword evidence="3" id="KW-1185">Reference proteome</keyword>
<gene>
    <name evidence="2" type="ORF">MTO99_17585</name>
</gene>
<dbReference type="InterPro" id="IPR036689">
    <property type="entry name" value="ESAT-6-like_sf"/>
</dbReference>
<dbReference type="Proteomes" id="UP000832097">
    <property type="component" value="Chromosome"/>
</dbReference>
<reference evidence="2 3" key="1">
    <citation type="submission" date="2022-03" db="EMBL/GenBank/DDBJ databases">
        <title>Mucilaginibacter sp. isolated from the gut of Protaetia brevitarsis seulensis larvae.</title>
        <authorList>
            <person name="Won M."/>
            <person name="Kim S.-J."/>
            <person name="Kwon S.-W."/>
        </authorList>
    </citation>
    <scope>NUCLEOTIDE SEQUENCE [LARGE SCALE GENOMIC DNA]</scope>
    <source>
        <strain evidence="2 3">CFWR-12</strain>
    </source>
</reference>
<feature type="region of interest" description="Disordered" evidence="1">
    <location>
        <begin position="233"/>
        <end position="286"/>
    </location>
</feature>
<feature type="region of interest" description="Disordered" evidence="1">
    <location>
        <begin position="366"/>
        <end position="440"/>
    </location>
</feature>
<evidence type="ECO:0000313" key="2">
    <source>
        <dbReference type="EMBL" id="UOE43948.1"/>
    </source>
</evidence>
<protein>
    <recommendedName>
        <fullName evidence="4">PPE domain-containing protein</fullName>
    </recommendedName>
</protein>
<name>A0ABY4C1V3_9MICO</name>
<accession>A0ABY4C1V3</accession>
<sequence length="440" mass="41768">MGQYEDELTRIAQAGEWDARHLARLDTALESIGRAVQSLADLSGTEAWRGDAATAAAGTLNTFTQVVSQVRTGLDTANTAITAANEARRRAVEASGELPAAEVDPMWKRAAQVGATVVFPPLGTLASDVAIGTIESWLGGQREDAARAARDELARVADEQAKRLDVATRQARDGVWNLPAPTPISILEPDPTDIDPVDIPEWNRPRSGGGGTSGSSSLSVDGSVVGVAPIGSIGTIETGAPGDSGSAGGGRIGIDDGDGTGGDGGIGGDRGPGGGSGSNGTLGTGTGTGSGPGLLAGVGGAAIGAAALAVGAKAAAGGSLFGGAGGGAGAGAIGRGAAGAGGAGGAGGASGVGGAGGGLNGRSGGLEGGAARNASSTTATTGSGAAGGRGMSMVGGQPGGSTGSAKRDQRAGLGGPIAPKLEDDEAAPRSRGAGAGGRTQ</sequence>
<organism evidence="2 3">
    <name type="scientific">Agromyces larvae</name>
    <dbReference type="NCBI Taxonomy" id="2929802"/>
    <lineage>
        <taxon>Bacteria</taxon>
        <taxon>Bacillati</taxon>
        <taxon>Actinomycetota</taxon>
        <taxon>Actinomycetes</taxon>
        <taxon>Micrococcales</taxon>
        <taxon>Microbacteriaceae</taxon>
        <taxon>Agromyces</taxon>
    </lineage>
</organism>
<dbReference type="SUPFAM" id="SSF140453">
    <property type="entry name" value="EsxAB dimer-like"/>
    <property type="match status" value="1"/>
</dbReference>
<evidence type="ECO:0008006" key="4">
    <source>
        <dbReference type="Google" id="ProtNLM"/>
    </source>
</evidence>
<feature type="region of interest" description="Disordered" evidence="1">
    <location>
        <begin position="182"/>
        <end position="220"/>
    </location>
</feature>
<dbReference type="EMBL" id="CP094528">
    <property type="protein sequence ID" value="UOE43948.1"/>
    <property type="molecule type" value="Genomic_DNA"/>
</dbReference>
<dbReference type="RefSeq" id="WP_243555409.1">
    <property type="nucleotide sequence ID" value="NZ_CP094528.1"/>
</dbReference>
<feature type="compositionally biased region" description="Gly residues" evidence="1">
    <location>
        <begin position="259"/>
        <end position="286"/>
    </location>
</feature>